<evidence type="ECO:0000313" key="3">
    <source>
        <dbReference type="Proteomes" id="UP000531251"/>
    </source>
</evidence>
<reference evidence="2 3" key="1">
    <citation type="submission" date="2020-03" db="EMBL/GenBank/DDBJ databases">
        <title>Genomic Encyclopedia of Type Strains, Phase IV (KMG-IV): sequencing the most valuable type-strain genomes for metagenomic binning, comparative biology and taxonomic classification.</title>
        <authorList>
            <person name="Goeker M."/>
        </authorList>
    </citation>
    <scope>NUCLEOTIDE SEQUENCE [LARGE SCALE GENOMIC DNA]</scope>
    <source>
        <strain evidence="2 3">DSM 7225</strain>
    </source>
</reference>
<dbReference type="EMBL" id="JAATJB010000003">
    <property type="protein sequence ID" value="NJB97101.1"/>
    <property type="molecule type" value="Genomic_DNA"/>
</dbReference>
<evidence type="ECO:0000313" key="2">
    <source>
        <dbReference type="EMBL" id="NJB97101.1"/>
    </source>
</evidence>
<dbReference type="PANTHER" id="PTHR38743">
    <property type="entry name" value="SIMILAR TO GLYOXYLASE I FAMILY PROTEIN"/>
    <property type="match status" value="1"/>
</dbReference>
<feature type="domain" description="Immunity protein Imm33" evidence="1">
    <location>
        <begin position="135"/>
        <end position="222"/>
    </location>
</feature>
<dbReference type="RefSeq" id="WP_125977047.1">
    <property type="nucleotide sequence ID" value="NZ_BAAADY010000002.1"/>
</dbReference>
<dbReference type="InterPro" id="IPR018689">
    <property type="entry name" value="Imm33_dom"/>
</dbReference>
<sequence>MSTIRDMLHRWRRRLFGSYTIADPRPMAEAAPYTFFLPSENEVLALRPGDLAKLIFQSTPPSRDYAAERMWVEITRAEGEKLWGRLDNVPLDIPRLRPGREVAFRRGDVIDLRWGEDRPVRPPSAPARRHYDARCLVDSCVLEQGAAVHYLYRELPLPPSVGDAPDSGWRIRGDYRGLEDEAIGARAIECVALGRVLNIDDSWVHLIDAPTGSAYVRNWEKDVFEPESAAAD</sequence>
<proteinExistence type="predicted"/>
<organism evidence="2 3">
    <name type="scientific">Sphingomonas trueperi</name>
    <dbReference type="NCBI Taxonomy" id="53317"/>
    <lineage>
        <taxon>Bacteria</taxon>
        <taxon>Pseudomonadati</taxon>
        <taxon>Pseudomonadota</taxon>
        <taxon>Alphaproteobacteria</taxon>
        <taxon>Sphingomonadales</taxon>
        <taxon>Sphingomonadaceae</taxon>
        <taxon>Sphingomonas</taxon>
    </lineage>
</organism>
<accession>A0A7X5Y0B0</accession>
<gene>
    <name evidence="2" type="ORF">GGR89_001407</name>
</gene>
<dbReference type="AlphaFoldDB" id="A0A7X5Y0B0"/>
<dbReference type="Proteomes" id="UP000531251">
    <property type="component" value="Unassembled WGS sequence"/>
</dbReference>
<protein>
    <recommendedName>
        <fullName evidence="1">Immunity protein Imm33 domain-containing protein</fullName>
    </recommendedName>
</protein>
<name>A0A7X5Y0B0_9SPHN</name>
<evidence type="ECO:0000259" key="1">
    <source>
        <dbReference type="Pfam" id="PF09951"/>
    </source>
</evidence>
<keyword evidence="3" id="KW-1185">Reference proteome</keyword>
<dbReference type="Pfam" id="PF09951">
    <property type="entry name" value="Imm33"/>
    <property type="match status" value="1"/>
</dbReference>
<comment type="caution">
    <text evidence="2">The sequence shown here is derived from an EMBL/GenBank/DDBJ whole genome shotgun (WGS) entry which is preliminary data.</text>
</comment>
<dbReference type="PANTHER" id="PTHR38743:SF2">
    <property type="entry name" value="DUF2185 DOMAIN-CONTAINING PROTEIN"/>
    <property type="match status" value="1"/>
</dbReference>